<accession>A0A8X6MR21</accession>
<feature type="compositionally biased region" description="Basic residues" evidence="1">
    <location>
        <begin position="50"/>
        <end position="60"/>
    </location>
</feature>
<name>A0A8X6MR21_NEPPI</name>
<keyword evidence="3" id="KW-1185">Reference proteome</keyword>
<dbReference type="Proteomes" id="UP000887013">
    <property type="component" value="Unassembled WGS sequence"/>
</dbReference>
<evidence type="ECO:0000313" key="3">
    <source>
        <dbReference type="Proteomes" id="UP000887013"/>
    </source>
</evidence>
<dbReference type="AlphaFoldDB" id="A0A8X6MR21"/>
<feature type="region of interest" description="Disordered" evidence="1">
    <location>
        <begin position="50"/>
        <end position="94"/>
    </location>
</feature>
<evidence type="ECO:0000256" key="1">
    <source>
        <dbReference type="SAM" id="MobiDB-lite"/>
    </source>
</evidence>
<proteinExistence type="predicted"/>
<sequence length="94" mass="11141">MPPRRCKTLGVYYQHSTHRLPEPGSKERICHGSLYDPRRSPHQIQFTKKRRITHGKRKIHEPRQLLGSPRRQQAAILPTPIQEKKFNPRQKNSE</sequence>
<evidence type="ECO:0000313" key="2">
    <source>
        <dbReference type="EMBL" id="GFS73125.1"/>
    </source>
</evidence>
<comment type="caution">
    <text evidence="2">The sequence shown here is derived from an EMBL/GenBank/DDBJ whole genome shotgun (WGS) entry which is preliminary data.</text>
</comment>
<dbReference type="EMBL" id="BMAW01001210">
    <property type="protein sequence ID" value="GFS73125.1"/>
    <property type="molecule type" value="Genomic_DNA"/>
</dbReference>
<organism evidence="2 3">
    <name type="scientific">Nephila pilipes</name>
    <name type="common">Giant wood spider</name>
    <name type="synonym">Nephila maculata</name>
    <dbReference type="NCBI Taxonomy" id="299642"/>
    <lineage>
        <taxon>Eukaryota</taxon>
        <taxon>Metazoa</taxon>
        <taxon>Ecdysozoa</taxon>
        <taxon>Arthropoda</taxon>
        <taxon>Chelicerata</taxon>
        <taxon>Arachnida</taxon>
        <taxon>Araneae</taxon>
        <taxon>Araneomorphae</taxon>
        <taxon>Entelegynae</taxon>
        <taxon>Araneoidea</taxon>
        <taxon>Nephilidae</taxon>
        <taxon>Nephila</taxon>
    </lineage>
</organism>
<gene>
    <name evidence="2" type="ORF">NPIL_298531</name>
</gene>
<feature type="compositionally biased region" description="Basic and acidic residues" evidence="1">
    <location>
        <begin position="82"/>
        <end position="94"/>
    </location>
</feature>
<reference evidence="2" key="1">
    <citation type="submission" date="2020-08" db="EMBL/GenBank/DDBJ databases">
        <title>Multicomponent nature underlies the extraordinary mechanical properties of spider dragline silk.</title>
        <authorList>
            <person name="Kono N."/>
            <person name="Nakamura H."/>
            <person name="Mori M."/>
            <person name="Yoshida Y."/>
            <person name="Ohtoshi R."/>
            <person name="Malay A.D."/>
            <person name="Moran D.A.P."/>
            <person name="Tomita M."/>
            <person name="Numata K."/>
            <person name="Arakawa K."/>
        </authorList>
    </citation>
    <scope>NUCLEOTIDE SEQUENCE</scope>
</reference>
<protein>
    <submittedName>
        <fullName evidence="2">Uncharacterized protein</fullName>
    </submittedName>
</protein>